<keyword evidence="1" id="KW-1133">Transmembrane helix</keyword>
<feature type="transmembrane region" description="Helical" evidence="1">
    <location>
        <begin position="273"/>
        <end position="291"/>
    </location>
</feature>
<sequence>MKTLIKKNKVVFIGLFFCNLIIAFLTPYILPERYFNDTVIIVFDKHHEIGWFGSYPFAIMFYKLTGMRHFPFFVIALIQFPIVTYILYKIGVPSNFHKLNVKNGLVYVALLLTGIYMSMPTKEFITFVMFCTIPFIFQSNKKPRFKIIFSLILIACFSFFRPYYLLMPIFAIGMYVISFIKFENKTFSTIFYGLLIAIFLSLSHGVVRGEYISKLTRENYVMNKINKNNINTAIVSPISQDTWYGEAFGIVYGFMAVNVPIVEAIKHILSPQVLAFVVWQLLIFYILFVRFSRCLKNRKQYQLELWILLILFAYFIVQGIFEPDLGTSIRHKIGLFPLIYFALYYENFRKEIQPSI</sequence>
<proteinExistence type="predicted"/>
<dbReference type="RefSeq" id="WP_091166457.1">
    <property type="nucleotide sequence ID" value="NZ_CBCSFM010000001.1"/>
</dbReference>
<keyword evidence="1" id="KW-0472">Membrane</keyword>
<dbReference type="STRING" id="604089.SAMN04487942_1065"/>
<protein>
    <submittedName>
        <fullName evidence="2">Uncharacterized protein</fullName>
    </submittedName>
</protein>
<accession>A0A1H8JMN6</accession>
<gene>
    <name evidence="2" type="ORF">SAMN04487942_1065</name>
</gene>
<dbReference type="AlphaFoldDB" id="A0A1H8JMN6"/>
<evidence type="ECO:0000313" key="2">
    <source>
        <dbReference type="EMBL" id="SEN81795.1"/>
    </source>
</evidence>
<keyword evidence="1" id="KW-0812">Transmembrane</keyword>
<feature type="transmembrane region" description="Helical" evidence="1">
    <location>
        <begin position="124"/>
        <end position="140"/>
    </location>
</feature>
<reference evidence="3" key="1">
    <citation type="submission" date="2016-10" db="EMBL/GenBank/DDBJ databases">
        <authorList>
            <person name="Varghese N."/>
            <person name="Submissions S."/>
        </authorList>
    </citation>
    <scope>NUCLEOTIDE SEQUENCE [LARGE SCALE GENOMIC DNA]</scope>
    <source>
        <strain evidence="3">CGMCC 1.8704</strain>
    </source>
</reference>
<name>A0A1H8JMN6_9FLAO</name>
<keyword evidence="3" id="KW-1185">Reference proteome</keyword>
<feature type="transmembrane region" description="Helical" evidence="1">
    <location>
        <begin position="243"/>
        <end position="261"/>
    </location>
</feature>
<dbReference type="Proteomes" id="UP000198657">
    <property type="component" value="Unassembled WGS sequence"/>
</dbReference>
<feature type="transmembrane region" description="Helical" evidence="1">
    <location>
        <begin position="147"/>
        <end position="177"/>
    </location>
</feature>
<feature type="transmembrane region" description="Helical" evidence="1">
    <location>
        <begin position="189"/>
        <end position="207"/>
    </location>
</feature>
<feature type="transmembrane region" description="Helical" evidence="1">
    <location>
        <begin position="70"/>
        <end position="88"/>
    </location>
</feature>
<feature type="transmembrane region" description="Helical" evidence="1">
    <location>
        <begin position="303"/>
        <end position="321"/>
    </location>
</feature>
<evidence type="ECO:0000256" key="1">
    <source>
        <dbReference type="SAM" id="Phobius"/>
    </source>
</evidence>
<dbReference type="OrthoDB" id="2286267at2"/>
<dbReference type="EMBL" id="FODN01000001">
    <property type="protein sequence ID" value="SEN81795.1"/>
    <property type="molecule type" value="Genomic_DNA"/>
</dbReference>
<feature type="transmembrane region" description="Helical" evidence="1">
    <location>
        <begin position="100"/>
        <end position="118"/>
    </location>
</feature>
<organism evidence="2 3">
    <name type="scientific">Flavobacterium sinopsychrotolerans</name>
    <dbReference type="NCBI Taxonomy" id="604089"/>
    <lineage>
        <taxon>Bacteria</taxon>
        <taxon>Pseudomonadati</taxon>
        <taxon>Bacteroidota</taxon>
        <taxon>Flavobacteriia</taxon>
        <taxon>Flavobacteriales</taxon>
        <taxon>Flavobacteriaceae</taxon>
        <taxon>Flavobacterium</taxon>
    </lineage>
</organism>
<evidence type="ECO:0000313" key="3">
    <source>
        <dbReference type="Proteomes" id="UP000198657"/>
    </source>
</evidence>
<feature type="transmembrane region" description="Helical" evidence="1">
    <location>
        <begin position="12"/>
        <end position="30"/>
    </location>
</feature>